<evidence type="ECO:0000313" key="2">
    <source>
        <dbReference type="EMBL" id="KAF3514727.1"/>
    </source>
</evidence>
<dbReference type="AlphaFoldDB" id="A0A8S9PPC6"/>
<feature type="compositionally biased region" description="Basic and acidic residues" evidence="1">
    <location>
        <begin position="20"/>
        <end position="29"/>
    </location>
</feature>
<dbReference type="Proteomes" id="UP000712600">
    <property type="component" value="Unassembled WGS sequence"/>
</dbReference>
<feature type="compositionally biased region" description="Acidic residues" evidence="1">
    <location>
        <begin position="1"/>
        <end position="15"/>
    </location>
</feature>
<dbReference type="EMBL" id="QGKX02001521">
    <property type="protein sequence ID" value="KAF3514727.1"/>
    <property type="molecule type" value="Genomic_DNA"/>
</dbReference>
<gene>
    <name evidence="2" type="ORF">F2Q69_00009507</name>
</gene>
<feature type="region of interest" description="Disordered" evidence="1">
    <location>
        <begin position="1"/>
        <end position="84"/>
    </location>
</feature>
<organism evidence="2 3">
    <name type="scientific">Brassica cretica</name>
    <name type="common">Mustard</name>
    <dbReference type="NCBI Taxonomy" id="69181"/>
    <lineage>
        <taxon>Eukaryota</taxon>
        <taxon>Viridiplantae</taxon>
        <taxon>Streptophyta</taxon>
        <taxon>Embryophyta</taxon>
        <taxon>Tracheophyta</taxon>
        <taxon>Spermatophyta</taxon>
        <taxon>Magnoliopsida</taxon>
        <taxon>eudicotyledons</taxon>
        <taxon>Gunneridae</taxon>
        <taxon>Pentapetalae</taxon>
        <taxon>rosids</taxon>
        <taxon>malvids</taxon>
        <taxon>Brassicales</taxon>
        <taxon>Brassicaceae</taxon>
        <taxon>Brassiceae</taxon>
        <taxon>Brassica</taxon>
    </lineage>
</organism>
<evidence type="ECO:0000313" key="3">
    <source>
        <dbReference type="Proteomes" id="UP000712600"/>
    </source>
</evidence>
<name>A0A8S9PPC6_BRACR</name>
<feature type="compositionally biased region" description="Basic and acidic residues" evidence="1">
    <location>
        <begin position="44"/>
        <end position="62"/>
    </location>
</feature>
<sequence length="143" mass="16139">MDQSDESEQHEDQDVPVEVHSSDQTRQTDRVVYGINPRTSGLELRVDPRSDHQTDRTNRTEAHISQPTRQAKADGQARIHLGRGNSDPYHSYSLLACLARTTCTSDCTDDLSSLFDPIMDFSFGYYSKARILKLSEDWGYVGA</sequence>
<proteinExistence type="predicted"/>
<evidence type="ECO:0000256" key="1">
    <source>
        <dbReference type="SAM" id="MobiDB-lite"/>
    </source>
</evidence>
<reference evidence="2" key="1">
    <citation type="submission" date="2019-12" db="EMBL/GenBank/DDBJ databases">
        <title>Genome sequencing and annotation of Brassica cretica.</title>
        <authorList>
            <person name="Studholme D.J."/>
            <person name="Sarris P."/>
        </authorList>
    </citation>
    <scope>NUCLEOTIDE SEQUENCE</scope>
    <source>
        <strain evidence="2">PFS-109/04</strain>
        <tissue evidence="2">Leaf</tissue>
    </source>
</reference>
<comment type="caution">
    <text evidence="2">The sequence shown here is derived from an EMBL/GenBank/DDBJ whole genome shotgun (WGS) entry which is preliminary data.</text>
</comment>
<accession>A0A8S9PPC6</accession>
<protein>
    <submittedName>
        <fullName evidence="2">Uncharacterized protein</fullName>
    </submittedName>
</protein>